<evidence type="ECO:0000313" key="3">
    <source>
        <dbReference type="Proteomes" id="UP000277108"/>
    </source>
</evidence>
<gene>
    <name evidence="2" type="ORF">EDD62_1733</name>
</gene>
<keyword evidence="3" id="KW-1185">Reference proteome</keyword>
<evidence type="ECO:0000256" key="1">
    <source>
        <dbReference type="SAM" id="Coils"/>
    </source>
</evidence>
<proteinExistence type="predicted"/>
<evidence type="ECO:0000313" key="2">
    <source>
        <dbReference type="EMBL" id="RPF54772.1"/>
    </source>
</evidence>
<accession>A0A3N5C5T0</accession>
<reference evidence="2 3" key="1">
    <citation type="submission" date="2018-11" db="EMBL/GenBank/DDBJ databases">
        <title>Genomic Encyclopedia of Type Strains, Phase IV (KMG-IV): sequencing the most valuable type-strain genomes for metagenomic binning, comparative biology and taxonomic classification.</title>
        <authorList>
            <person name="Goeker M."/>
        </authorList>
    </citation>
    <scope>NUCLEOTIDE SEQUENCE [LARGE SCALE GENOMIC DNA]</scope>
    <source>
        <strain evidence="2 3">DSM 29158</strain>
    </source>
</reference>
<comment type="caution">
    <text evidence="2">The sequence shown here is derived from an EMBL/GenBank/DDBJ whole genome shotgun (WGS) entry which is preliminary data.</text>
</comment>
<feature type="coiled-coil region" evidence="1">
    <location>
        <begin position="113"/>
        <end position="182"/>
    </location>
</feature>
<sequence>MFNGKKLDEINERLGLGNEEARLNSRLQGNRLSNIYGELVNLRVGSDDSIKYFEEIVDRLVDINKTLIVIGESLETSEVKVNLSNSYSEEEVEHDDISEESLKDILQAMTIVLGSMNGRLSNLEDNFEELDDEVEDLRNAYDVLEKGLDDNTELLTHKLEKLDELEKKLQRKVKSMESLMLL</sequence>
<dbReference type="EMBL" id="RKRK01000006">
    <property type="protein sequence ID" value="RPF54772.1"/>
    <property type="molecule type" value="Genomic_DNA"/>
</dbReference>
<dbReference type="Proteomes" id="UP000277108">
    <property type="component" value="Unassembled WGS sequence"/>
</dbReference>
<dbReference type="AlphaFoldDB" id="A0A3N5C5T0"/>
<dbReference type="RefSeq" id="WP_123808669.1">
    <property type="nucleotide sequence ID" value="NZ_RKRK01000006.1"/>
</dbReference>
<name>A0A3N5C5T0_9BACL</name>
<protein>
    <submittedName>
        <fullName evidence="2">Uncharacterized protein</fullName>
    </submittedName>
</protein>
<organism evidence="2 3">
    <name type="scientific">Abyssicoccus albus</name>
    <dbReference type="NCBI Taxonomy" id="1817405"/>
    <lineage>
        <taxon>Bacteria</taxon>
        <taxon>Bacillati</taxon>
        <taxon>Bacillota</taxon>
        <taxon>Bacilli</taxon>
        <taxon>Bacillales</taxon>
        <taxon>Abyssicoccaceae</taxon>
    </lineage>
</organism>
<keyword evidence="1" id="KW-0175">Coiled coil</keyword>